<dbReference type="Pfam" id="PF14498">
    <property type="entry name" value="Glyco_hyd_65N_2"/>
    <property type="match status" value="1"/>
</dbReference>
<reference evidence="2 3" key="1">
    <citation type="submission" date="2023-03" db="EMBL/GenBank/DDBJ databases">
        <title>Bacillus Genome Sequencing.</title>
        <authorList>
            <person name="Dunlap C."/>
        </authorList>
    </citation>
    <scope>NUCLEOTIDE SEQUENCE [LARGE SCALE GENOMIC DNA]</scope>
    <source>
        <strain evidence="2 3">BD-533</strain>
    </source>
</reference>
<dbReference type="EMBL" id="JARLKY010000110">
    <property type="protein sequence ID" value="MEC0232031.1"/>
    <property type="molecule type" value="Genomic_DNA"/>
</dbReference>
<dbReference type="GO" id="GO:0016787">
    <property type="term" value="F:hydrolase activity"/>
    <property type="evidence" value="ECO:0007669"/>
    <property type="project" value="UniProtKB-KW"/>
</dbReference>
<dbReference type="Gene3D" id="2.70.98.50">
    <property type="entry name" value="putative glycoside hydrolase family protein from bacillus halodurans"/>
    <property type="match status" value="1"/>
</dbReference>
<dbReference type="RefSeq" id="WP_326076143.1">
    <property type="nucleotide sequence ID" value="NZ_JARLKY010000110.1"/>
</dbReference>
<sequence>MVTGVAAGERETWSRCLRGETFASHADDLIVSHLWSEQPGSLSFTLGVEGLTERLASETASGDSLIFKAHATETIYSNGECGVHSHGIFKVVAHGGTVSMNGGQIAYKLNNKLQMTEQI</sequence>
<keyword evidence="2" id="KW-0378">Hydrolase</keyword>
<name>A0ABU6GD18_9BACL</name>
<evidence type="ECO:0000313" key="2">
    <source>
        <dbReference type="EMBL" id="MEC0232031.1"/>
    </source>
</evidence>
<accession>A0ABU6GD18</accession>
<proteinExistence type="predicted"/>
<dbReference type="Proteomes" id="UP001338137">
    <property type="component" value="Unassembled WGS sequence"/>
</dbReference>
<evidence type="ECO:0000313" key="3">
    <source>
        <dbReference type="Proteomes" id="UP001338137"/>
    </source>
</evidence>
<organism evidence="2 3">
    <name type="scientific">Paenibacillus alba</name>
    <dbReference type="NCBI Taxonomy" id="1197127"/>
    <lineage>
        <taxon>Bacteria</taxon>
        <taxon>Bacillati</taxon>
        <taxon>Bacillota</taxon>
        <taxon>Bacilli</taxon>
        <taxon>Bacillales</taxon>
        <taxon>Paenibacillaceae</taxon>
        <taxon>Paenibacillus</taxon>
    </lineage>
</organism>
<feature type="domain" description="Glycosyl hydrolase family 95 N-terminal" evidence="1">
    <location>
        <begin position="3"/>
        <end position="107"/>
    </location>
</feature>
<gene>
    <name evidence="2" type="ORF">P4I72_33545</name>
</gene>
<keyword evidence="3" id="KW-1185">Reference proteome</keyword>
<comment type="caution">
    <text evidence="2">The sequence shown here is derived from an EMBL/GenBank/DDBJ whole genome shotgun (WGS) entry which is preliminary data.</text>
</comment>
<evidence type="ECO:0000259" key="1">
    <source>
        <dbReference type="Pfam" id="PF14498"/>
    </source>
</evidence>
<protein>
    <submittedName>
        <fullName evidence="2">Glycoside hydrolase N-terminal domain-containing protein</fullName>
    </submittedName>
</protein>
<dbReference type="InterPro" id="IPR027414">
    <property type="entry name" value="GH95_N_dom"/>
</dbReference>